<dbReference type="InterPro" id="IPR008409">
    <property type="entry name" value="SPF27"/>
</dbReference>
<sequence length="175" mass="20992">MQQQEDENMHDEDYSVDLSYDATEHPLLHELSQKHLHKHSGATQQQQQMPDVFSPLERKRIDFVYKALEYQNLSLLKEFYKDQYPEYLDMLQNVKDTLQKRLEALREESLKINRERKIKNTTLGQSLDRLGMELRTLRLEEESMRFETGLMRRTIERLREIAEEGDEAAMEDSER</sequence>
<organism evidence="7">
    <name type="scientific">Percolomonas cosmopolitus</name>
    <dbReference type="NCBI Taxonomy" id="63605"/>
    <lineage>
        <taxon>Eukaryota</taxon>
        <taxon>Discoba</taxon>
        <taxon>Heterolobosea</taxon>
        <taxon>Tetramitia</taxon>
        <taxon>Eutetramitia</taxon>
        <taxon>Percolomonadidae</taxon>
        <taxon>Percolomonas</taxon>
    </lineage>
</organism>
<keyword evidence="4" id="KW-0508">mRNA splicing</keyword>
<keyword evidence="2" id="KW-0507">mRNA processing</keyword>
<keyword evidence="5" id="KW-0539">Nucleus</keyword>
<name>A0A7S1PEK1_9EUKA</name>
<proteinExistence type="predicted"/>
<dbReference type="EMBL" id="HBGD01002113">
    <property type="protein sequence ID" value="CAD9078529.1"/>
    <property type="molecule type" value="Transcribed_RNA"/>
</dbReference>
<evidence type="ECO:0000256" key="4">
    <source>
        <dbReference type="ARBA" id="ARBA00023187"/>
    </source>
</evidence>
<evidence type="ECO:0000256" key="3">
    <source>
        <dbReference type="ARBA" id="ARBA00022728"/>
    </source>
</evidence>
<dbReference type="GO" id="GO:0008380">
    <property type="term" value="P:RNA splicing"/>
    <property type="evidence" value="ECO:0007669"/>
    <property type="project" value="UniProtKB-KW"/>
</dbReference>
<dbReference type="Pfam" id="PF05700">
    <property type="entry name" value="BCAS2"/>
    <property type="match status" value="1"/>
</dbReference>
<reference evidence="7" key="1">
    <citation type="submission" date="2021-01" db="EMBL/GenBank/DDBJ databases">
        <authorList>
            <person name="Corre E."/>
            <person name="Pelletier E."/>
            <person name="Niang G."/>
            <person name="Scheremetjew M."/>
            <person name="Finn R."/>
            <person name="Kale V."/>
            <person name="Holt S."/>
            <person name="Cochrane G."/>
            <person name="Meng A."/>
            <person name="Brown T."/>
            <person name="Cohen L."/>
        </authorList>
    </citation>
    <scope>NUCLEOTIDE SEQUENCE</scope>
    <source>
        <strain evidence="7">WS</strain>
    </source>
</reference>
<keyword evidence="3" id="KW-0747">Spliceosome</keyword>
<evidence type="ECO:0000256" key="1">
    <source>
        <dbReference type="ARBA" id="ARBA00004123"/>
    </source>
</evidence>
<comment type="subcellular location">
    <subcellularLocation>
        <location evidence="1">Nucleus</location>
    </subcellularLocation>
</comment>
<dbReference type="GO" id="GO:0006397">
    <property type="term" value="P:mRNA processing"/>
    <property type="evidence" value="ECO:0007669"/>
    <property type="project" value="UniProtKB-KW"/>
</dbReference>
<evidence type="ECO:0000313" key="7">
    <source>
        <dbReference type="EMBL" id="CAD9078529.1"/>
    </source>
</evidence>
<evidence type="ECO:0000256" key="5">
    <source>
        <dbReference type="ARBA" id="ARBA00023242"/>
    </source>
</evidence>
<feature type="coiled-coil region" evidence="6">
    <location>
        <begin position="88"/>
        <end position="115"/>
    </location>
</feature>
<keyword evidence="6" id="KW-0175">Coiled coil</keyword>
<evidence type="ECO:0000256" key="2">
    <source>
        <dbReference type="ARBA" id="ARBA00022664"/>
    </source>
</evidence>
<gene>
    <name evidence="7" type="ORF">PCOS0759_LOCUS1761</name>
</gene>
<evidence type="ECO:0000256" key="6">
    <source>
        <dbReference type="SAM" id="Coils"/>
    </source>
</evidence>
<accession>A0A7S1PEK1</accession>
<dbReference type="AlphaFoldDB" id="A0A7S1PEK1"/>
<protein>
    <submittedName>
        <fullName evidence="7">Uncharacterized protein</fullName>
    </submittedName>
</protein>
<dbReference type="GO" id="GO:0005681">
    <property type="term" value="C:spliceosomal complex"/>
    <property type="evidence" value="ECO:0007669"/>
    <property type="project" value="UniProtKB-KW"/>
</dbReference>